<dbReference type="InterPro" id="IPR032466">
    <property type="entry name" value="Metal_Hydrolase"/>
</dbReference>
<dbReference type="GO" id="GO:0016810">
    <property type="term" value="F:hydrolase activity, acting on carbon-nitrogen (but not peptide) bonds"/>
    <property type="evidence" value="ECO:0007669"/>
    <property type="project" value="InterPro"/>
</dbReference>
<dbReference type="InterPro" id="IPR013108">
    <property type="entry name" value="Amidohydro_3"/>
</dbReference>
<reference evidence="2 3" key="1">
    <citation type="submission" date="2018-08" db="EMBL/GenBank/DDBJ databases">
        <title>A genome reference for cultivated species of the human gut microbiota.</title>
        <authorList>
            <person name="Zou Y."/>
            <person name="Xue W."/>
            <person name="Luo G."/>
        </authorList>
    </citation>
    <scope>NUCLEOTIDE SEQUENCE [LARGE SCALE GENOMIC DNA]</scope>
    <source>
        <strain evidence="2 3">AM25-1</strain>
    </source>
</reference>
<proteinExistence type="predicted"/>
<organism evidence="2 3">
    <name type="scientific">Fusobacterium mortiferum</name>
    <dbReference type="NCBI Taxonomy" id="850"/>
    <lineage>
        <taxon>Bacteria</taxon>
        <taxon>Fusobacteriati</taxon>
        <taxon>Fusobacteriota</taxon>
        <taxon>Fusobacteriia</taxon>
        <taxon>Fusobacteriales</taxon>
        <taxon>Fusobacteriaceae</taxon>
        <taxon>Fusobacterium</taxon>
    </lineage>
</organism>
<protein>
    <submittedName>
        <fullName evidence="2">D-aminoacylase</fullName>
    </submittedName>
</protein>
<dbReference type="Proteomes" id="UP000284676">
    <property type="component" value="Unassembled WGS sequence"/>
</dbReference>
<dbReference type="SUPFAM" id="SSF51556">
    <property type="entry name" value="Metallo-dependent hydrolases"/>
    <property type="match status" value="1"/>
</dbReference>
<name>A0A414PN66_FUSMR</name>
<comment type="caution">
    <text evidence="2">The sequence shown here is derived from an EMBL/GenBank/DDBJ whole genome shotgun (WGS) entry which is preliminary data.</text>
</comment>
<gene>
    <name evidence="2" type="ORF">DW663_11450</name>
</gene>
<sequence length="126" mass="14129">LTREESNVCTDGLLAGKPHPRVYGSFPRVIGKFVREMKALTLEEAIYKMTNKPAKTFKLEDRGLLKEGYFADIVIFDENTTIDKGTFVDPIQNPEGISHVMVNGVLAIDNYEATKKLSGKVLRIKK</sequence>
<dbReference type="EMBL" id="QRHL01000031">
    <property type="protein sequence ID" value="RHF70060.1"/>
    <property type="molecule type" value="Genomic_DNA"/>
</dbReference>
<dbReference type="Pfam" id="PF07969">
    <property type="entry name" value="Amidohydro_3"/>
    <property type="match status" value="1"/>
</dbReference>
<dbReference type="Gene3D" id="3.20.20.140">
    <property type="entry name" value="Metal-dependent hydrolases"/>
    <property type="match status" value="1"/>
</dbReference>
<feature type="non-terminal residue" evidence="2">
    <location>
        <position position="1"/>
    </location>
</feature>
<feature type="domain" description="Amidohydrolase 3" evidence="1">
    <location>
        <begin position="17"/>
        <end position="105"/>
    </location>
</feature>
<dbReference type="InterPro" id="IPR011059">
    <property type="entry name" value="Metal-dep_hydrolase_composite"/>
</dbReference>
<accession>A0A414PN66</accession>
<dbReference type="SUPFAM" id="SSF51338">
    <property type="entry name" value="Composite domain of metallo-dependent hydrolases"/>
    <property type="match status" value="1"/>
</dbReference>
<evidence type="ECO:0000259" key="1">
    <source>
        <dbReference type="Pfam" id="PF07969"/>
    </source>
</evidence>
<dbReference type="AlphaFoldDB" id="A0A414PN66"/>
<evidence type="ECO:0000313" key="2">
    <source>
        <dbReference type="EMBL" id="RHF70060.1"/>
    </source>
</evidence>
<evidence type="ECO:0000313" key="3">
    <source>
        <dbReference type="Proteomes" id="UP000284676"/>
    </source>
</evidence>
<dbReference type="RefSeq" id="WP_147368774.1">
    <property type="nucleotide sequence ID" value="NZ_JAQEHD010000028.1"/>
</dbReference>